<keyword evidence="2" id="KW-1185">Reference proteome</keyword>
<organism evidence="1 2">
    <name type="scientific">Agrobacterium tomkonis CFBP 6623</name>
    <dbReference type="NCBI Taxonomy" id="1183432"/>
    <lineage>
        <taxon>Bacteria</taxon>
        <taxon>Pseudomonadati</taxon>
        <taxon>Pseudomonadota</taxon>
        <taxon>Alphaproteobacteria</taxon>
        <taxon>Hyphomicrobiales</taxon>
        <taxon>Rhizobiaceae</taxon>
        <taxon>Rhizobium/Agrobacterium group</taxon>
        <taxon>Agrobacterium</taxon>
        <taxon>Agrobacterium tumefaciens complex</taxon>
    </lineage>
</organism>
<protein>
    <submittedName>
        <fullName evidence="1">Uncharacterized protein</fullName>
    </submittedName>
</protein>
<dbReference type="AlphaFoldDB" id="A0A1S7S8C5"/>
<name>A0A1S7S8C5_9HYPH</name>
<proteinExistence type="predicted"/>
<dbReference type="Proteomes" id="UP000191988">
    <property type="component" value="Unassembled WGS sequence"/>
</dbReference>
<sequence length="156" mass="16434">MPRPHLGEAIRSAGSARIGCEAKTRKSAFAIIAEPATDVERHADAIALLDPIDAGADFDNLAKIFVAKDPALLEAGAAIVHVQVLPTDVCRSQADDYIGRFLDLGIIDGIDGNVFRSVVYDSFHGSSPLVALLKAPSVRSLLMSQSSAAAEDMASF</sequence>
<accession>A0A1S7S8C5</accession>
<dbReference type="EMBL" id="FBWK01000065">
    <property type="protein sequence ID" value="CUX64370.1"/>
    <property type="molecule type" value="Genomic_DNA"/>
</dbReference>
<gene>
    <name evidence="1" type="ORF">AGR3A_pa10071</name>
</gene>
<evidence type="ECO:0000313" key="1">
    <source>
        <dbReference type="EMBL" id="CUX64370.1"/>
    </source>
</evidence>
<evidence type="ECO:0000313" key="2">
    <source>
        <dbReference type="Proteomes" id="UP000191988"/>
    </source>
</evidence>
<reference evidence="2" key="1">
    <citation type="submission" date="2016-01" db="EMBL/GenBank/DDBJ databases">
        <authorList>
            <person name="Regsiter A."/>
            <person name="william w."/>
        </authorList>
    </citation>
    <scope>NUCLEOTIDE SEQUENCE [LARGE SCALE GENOMIC DNA]</scope>
    <source>
        <strain evidence="2">CFBP 6623</strain>
    </source>
</reference>